<proteinExistence type="predicted"/>
<dbReference type="RefSeq" id="WP_174717436.1">
    <property type="nucleotide sequence ID" value="NZ_CP054569.1"/>
</dbReference>
<dbReference type="EMBL" id="CP054569">
    <property type="protein sequence ID" value="QKQ51054.1"/>
    <property type="molecule type" value="Genomic_DNA"/>
</dbReference>
<dbReference type="AlphaFoldDB" id="A0A6N0JVL8"/>
<gene>
    <name evidence="1" type="ORF">FOC81_31765</name>
</gene>
<protein>
    <submittedName>
        <fullName evidence="1">Uncharacterized protein</fullName>
    </submittedName>
</protein>
<evidence type="ECO:0000313" key="1">
    <source>
        <dbReference type="EMBL" id="QKQ51054.1"/>
    </source>
</evidence>
<sequence length="265" mass="29253">MAAEVLIDSDMQVVIELKNGEPVELLDFANSMLGAGNQYAHYLERFGLASAVPDAKLYIKEIRQGSIVATLGALASVAIPLIEQYNVVHDFANHLKTVASVLLGRDKSEAQKLDAVTLRNVAKFVEPVAKDAAAQLNVGTIENHGVINVFSLNSTEANAIQNRAKMLLQWDNKSQVQAGEHFEVAMYWARATNSEKNATTDRATVESIYPKPVKVRFASAELKKRMLLDVAHPFSKAFIVNVKVETVEEKPVLYYVTELLEVLDK</sequence>
<dbReference type="Proteomes" id="UP000509782">
    <property type="component" value="Chromosome"/>
</dbReference>
<organism evidence="1 2">
    <name type="scientific">Achromobacter denitrificans</name>
    <name type="common">Alcaligenes denitrificans</name>
    <dbReference type="NCBI Taxonomy" id="32002"/>
    <lineage>
        <taxon>Bacteria</taxon>
        <taxon>Pseudomonadati</taxon>
        <taxon>Pseudomonadota</taxon>
        <taxon>Betaproteobacteria</taxon>
        <taxon>Burkholderiales</taxon>
        <taxon>Alcaligenaceae</taxon>
        <taxon>Achromobacter</taxon>
    </lineage>
</organism>
<evidence type="ECO:0000313" key="2">
    <source>
        <dbReference type="Proteomes" id="UP000509782"/>
    </source>
</evidence>
<accession>A0A6N0JVL8</accession>
<reference evidence="1 2" key="1">
    <citation type="submission" date="2020-05" db="EMBL/GenBank/DDBJ databases">
        <title>FDA dAtabase for Regulatory Grade micrObial Sequences (FDA-ARGOS): Supporting development and validation of Infectious Disease Dx tests.</title>
        <authorList>
            <person name="Sproer C."/>
            <person name="Gronow S."/>
            <person name="Severitt S."/>
            <person name="Schroder I."/>
            <person name="Tallon L."/>
            <person name="Sadzewicz L."/>
            <person name="Zhao X."/>
            <person name="Vavikolanu K."/>
            <person name="Mehta A."/>
            <person name="Aluvathingal J."/>
            <person name="Nadendla S."/>
            <person name="Myers T."/>
            <person name="Yan Y."/>
            <person name="Sichtig H."/>
        </authorList>
    </citation>
    <scope>NUCLEOTIDE SEQUENCE [LARGE SCALE GENOMIC DNA]</scope>
    <source>
        <strain evidence="1 2">FDAARGOS_787</strain>
    </source>
</reference>
<name>A0A6N0JVL8_ACHDE</name>